<dbReference type="SMART" id="SM00320">
    <property type="entry name" value="WD40"/>
    <property type="match status" value="14"/>
</dbReference>
<accession>A0A6A4GS12</accession>
<dbReference type="PANTHER" id="PTHR44156">
    <property type="entry name" value="SUPERNUMERARY LIMBS, ISOFORM B-RELATED"/>
    <property type="match status" value="1"/>
</dbReference>
<keyword evidence="2" id="KW-0677">Repeat</keyword>
<dbReference type="InterPro" id="IPR019775">
    <property type="entry name" value="WD40_repeat_CS"/>
</dbReference>
<dbReference type="InterPro" id="IPR015943">
    <property type="entry name" value="WD40/YVTN_repeat-like_dom_sf"/>
</dbReference>
<feature type="non-terminal residue" evidence="5">
    <location>
        <position position="1"/>
    </location>
</feature>
<name>A0A6A4GS12_9AGAR</name>
<dbReference type="AlphaFoldDB" id="A0A6A4GS12"/>
<dbReference type="InterPro" id="IPR027417">
    <property type="entry name" value="P-loop_NTPase"/>
</dbReference>
<keyword evidence="1 3" id="KW-0853">WD repeat</keyword>
<feature type="domain" description="Nephrocystin 3-like N-terminal" evidence="4">
    <location>
        <begin position="22"/>
        <end position="167"/>
    </location>
</feature>
<feature type="repeat" description="WD" evidence="3">
    <location>
        <begin position="608"/>
        <end position="649"/>
    </location>
</feature>
<feature type="repeat" description="WD" evidence="3">
    <location>
        <begin position="694"/>
        <end position="735"/>
    </location>
</feature>
<feature type="repeat" description="WD" evidence="3">
    <location>
        <begin position="996"/>
        <end position="1037"/>
    </location>
</feature>
<dbReference type="InterPro" id="IPR056884">
    <property type="entry name" value="NPHP3-like_N"/>
</dbReference>
<dbReference type="SUPFAM" id="SSF50978">
    <property type="entry name" value="WD40 repeat-like"/>
    <property type="match status" value="3"/>
</dbReference>
<organism evidence="5 6">
    <name type="scientific">Gymnopus androsaceus JB14</name>
    <dbReference type="NCBI Taxonomy" id="1447944"/>
    <lineage>
        <taxon>Eukaryota</taxon>
        <taxon>Fungi</taxon>
        <taxon>Dikarya</taxon>
        <taxon>Basidiomycota</taxon>
        <taxon>Agaricomycotina</taxon>
        <taxon>Agaricomycetes</taxon>
        <taxon>Agaricomycetidae</taxon>
        <taxon>Agaricales</taxon>
        <taxon>Marasmiineae</taxon>
        <taxon>Omphalotaceae</taxon>
        <taxon>Gymnopus</taxon>
    </lineage>
</organism>
<dbReference type="Proteomes" id="UP000799118">
    <property type="component" value="Unassembled WGS sequence"/>
</dbReference>
<feature type="repeat" description="WD" evidence="3">
    <location>
        <begin position="1039"/>
        <end position="1080"/>
    </location>
</feature>
<dbReference type="EMBL" id="ML769738">
    <property type="protein sequence ID" value="KAE9388541.1"/>
    <property type="molecule type" value="Genomic_DNA"/>
</dbReference>
<dbReference type="PRINTS" id="PR00320">
    <property type="entry name" value="GPROTEINBRPT"/>
</dbReference>
<feature type="repeat" description="WD" evidence="3">
    <location>
        <begin position="1082"/>
        <end position="1123"/>
    </location>
</feature>
<sequence>CLKGTRVQLLEDLHNNALGSFDPKKQIIWVHGAPGCGKSTIAKSLAERLHKENVLAASFFFSRSHESRSNSNNVFRTIAHQIAMFNLQFCNILVDVLEKDDQLGHATPGIQLKRLIIEPLSKLPKIQDPWVLVFDALDECAESTALLELLCEQIGKLPINLHIIFTSCPEHPIHMWFHNDPLKSSTHIVILDDSNGTRNGTILNFVNAPRSKSYARYGVARQACWITRIITSLPLARKNIEILPRAVLLKELASLVKRQMTRILPLARSSLSVLKNAYSSDLRGSRISLLGNSQDSLRVGVSLRGNIKAPEICKLLGYGNDDVEAMLQLMSAVLVMPGKKDDVVRIAHLSFREYATLKRTRKIANSRFKYRPELDLDASKHHECILHATFSVMKAELKFNICHLESSFLPNDQMEIFPDRIYRYIGWHLSYSCRFWSAHLNELKYVLSLSLQQCFKDFLEKRFLWWLEVISLLKQVDTAASAILSIADWSKGKNDELASTALDAVSFIRAFSSSISHSTPHIYISALSFSPLHSRIWKNFASSYPNRLSLDLGQQTSWPVIQQVLAGHTRKVLSVAISQDGKRVVSGSEDKTVRIWSAETGEEVVEPMLGHKNWVSAVAFSSDGKQVVSGSLDMTVRIWNAETGKQAVEPILGHTAKVRSVGFSSNGNRVVSGSDDDTVRIWNAETGEQVGEPMLGHTGSVTSVIFSTDGKKLVSGSWDKTIQIWNAETGEQVLGPMLGHTDSVISVGMSSDGKQVVSGSQDKTIRIWNAETGEQVGEPMLGHKYLVTSVGFSSDGKRVISGSWDKTVRIWNVETGEQGVEPILGHTDLVTSVGFSSDGKRAVSGSWDNTVRIWNAETGEKTVEQKSGYTSSVTSVGFSSDGKRVVSGSHDNAIQIWNAETGEQVLEPILGHTDSVRSVGFSSDGKSVVSGSWDNTIRIWSAETGEQVVKPMLGHKYLVASVRFSSDGKRIVSGSHDNTIRIWNAETGEQVVKPILGHGEYNVTCVGFSPDGKRVVSGSEDTTIRVWNAETGEQVMKPIMGHTSWVTSVGFSSNGRKLVSGSWDKTVRIWNAETGESVVEPILGHTDLVTSVGFSPNGKRVVSGSKDKTVRIWNAHTGEQLAKPMLGHTDSVTSVQFSSDGRRIASGSLDKTIRIWNIGQPDPFATTNGWVHGKNSELLFWVPPQCCVALWRPNNTLVIGENPTKLNFNKFVFGRNWQACYSPDTLAA</sequence>
<dbReference type="PROSITE" id="PS00678">
    <property type="entry name" value="WD_REPEATS_1"/>
    <property type="match status" value="12"/>
</dbReference>
<dbReference type="CDD" id="cd00200">
    <property type="entry name" value="WD40"/>
    <property type="match status" value="3"/>
</dbReference>
<evidence type="ECO:0000313" key="5">
    <source>
        <dbReference type="EMBL" id="KAE9388541.1"/>
    </source>
</evidence>
<dbReference type="InterPro" id="IPR001680">
    <property type="entry name" value="WD40_rpt"/>
</dbReference>
<dbReference type="SUPFAM" id="SSF52540">
    <property type="entry name" value="P-loop containing nucleoside triphosphate hydrolases"/>
    <property type="match status" value="1"/>
</dbReference>
<proteinExistence type="predicted"/>
<evidence type="ECO:0000313" key="6">
    <source>
        <dbReference type="Proteomes" id="UP000799118"/>
    </source>
</evidence>
<feature type="repeat" description="WD" evidence="3">
    <location>
        <begin position="651"/>
        <end position="692"/>
    </location>
</feature>
<dbReference type="InterPro" id="IPR053299">
    <property type="entry name" value="ASTRA_WD_repeat"/>
</dbReference>
<gene>
    <name evidence="5" type="ORF">BT96DRAFT_836058</name>
</gene>
<dbReference type="PROSITE" id="PS50082">
    <property type="entry name" value="WD_REPEATS_2"/>
    <property type="match status" value="14"/>
</dbReference>
<evidence type="ECO:0000259" key="4">
    <source>
        <dbReference type="Pfam" id="PF24883"/>
    </source>
</evidence>
<protein>
    <submittedName>
        <fullName evidence="5">WD40 repeat-like protein</fullName>
    </submittedName>
</protein>
<feature type="repeat" description="WD" evidence="3">
    <location>
        <begin position="823"/>
        <end position="864"/>
    </location>
</feature>
<reference evidence="5" key="1">
    <citation type="journal article" date="2019" name="Environ. Microbiol.">
        <title>Fungal ecological strategies reflected in gene transcription - a case study of two litter decomposers.</title>
        <authorList>
            <person name="Barbi F."/>
            <person name="Kohler A."/>
            <person name="Barry K."/>
            <person name="Baskaran P."/>
            <person name="Daum C."/>
            <person name="Fauchery L."/>
            <person name="Ihrmark K."/>
            <person name="Kuo A."/>
            <person name="LaButti K."/>
            <person name="Lipzen A."/>
            <person name="Morin E."/>
            <person name="Grigoriev I.V."/>
            <person name="Henrissat B."/>
            <person name="Lindahl B."/>
            <person name="Martin F."/>
        </authorList>
    </citation>
    <scope>NUCLEOTIDE SEQUENCE</scope>
    <source>
        <strain evidence="5">JB14</strain>
    </source>
</reference>
<evidence type="ECO:0000256" key="3">
    <source>
        <dbReference type="PROSITE-ProRule" id="PRU00221"/>
    </source>
</evidence>
<evidence type="ECO:0000256" key="1">
    <source>
        <dbReference type="ARBA" id="ARBA00022574"/>
    </source>
</evidence>
<dbReference type="InterPro" id="IPR020472">
    <property type="entry name" value="WD40_PAC1"/>
</dbReference>
<dbReference type="OrthoDB" id="538223at2759"/>
<feature type="repeat" description="WD" evidence="3">
    <location>
        <begin position="952"/>
        <end position="993"/>
    </location>
</feature>
<dbReference type="PROSITE" id="PS50294">
    <property type="entry name" value="WD_REPEATS_REGION"/>
    <property type="match status" value="14"/>
</dbReference>
<feature type="repeat" description="WD" evidence="3">
    <location>
        <begin position="1125"/>
        <end position="1166"/>
    </location>
</feature>
<dbReference type="Gene3D" id="2.130.10.10">
    <property type="entry name" value="YVTN repeat-like/Quinoprotein amine dehydrogenase"/>
    <property type="match status" value="5"/>
</dbReference>
<feature type="repeat" description="WD" evidence="3">
    <location>
        <begin position="866"/>
        <end position="907"/>
    </location>
</feature>
<dbReference type="Pfam" id="PF24883">
    <property type="entry name" value="NPHP3_N"/>
    <property type="match status" value="1"/>
</dbReference>
<feature type="repeat" description="WD" evidence="3">
    <location>
        <begin position="909"/>
        <end position="950"/>
    </location>
</feature>
<dbReference type="Pfam" id="PF00400">
    <property type="entry name" value="WD40"/>
    <property type="match status" value="14"/>
</dbReference>
<keyword evidence="6" id="KW-1185">Reference proteome</keyword>
<feature type="repeat" description="WD" evidence="3">
    <location>
        <begin position="565"/>
        <end position="606"/>
    </location>
</feature>
<dbReference type="Gene3D" id="3.40.50.300">
    <property type="entry name" value="P-loop containing nucleotide triphosphate hydrolases"/>
    <property type="match status" value="1"/>
</dbReference>
<evidence type="ECO:0000256" key="2">
    <source>
        <dbReference type="ARBA" id="ARBA00022737"/>
    </source>
</evidence>
<feature type="repeat" description="WD" evidence="3">
    <location>
        <begin position="737"/>
        <end position="778"/>
    </location>
</feature>
<dbReference type="InterPro" id="IPR036322">
    <property type="entry name" value="WD40_repeat_dom_sf"/>
</dbReference>
<feature type="repeat" description="WD" evidence="3">
    <location>
        <begin position="780"/>
        <end position="821"/>
    </location>
</feature>